<dbReference type="AlphaFoldDB" id="A0A6J6B5T7"/>
<dbReference type="PANTHER" id="PTHR11070:SF69">
    <property type="entry name" value="ATP-DEPENDENT DNA HELICASE UVRD2"/>
    <property type="match status" value="1"/>
</dbReference>
<comment type="catalytic activity">
    <reaction evidence="9">
        <text>ATP + H2O = ADP + phosphate + H(+)</text>
        <dbReference type="Rhea" id="RHEA:13065"/>
        <dbReference type="ChEBI" id="CHEBI:15377"/>
        <dbReference type="ChEBI" id="CHEBI:15378"/>
        <dbReference type="ChEBI" id="CHEBI:30616"/>
        <dbReference type="ChEBI" id="CHEBI:43474"/>
        <dbReference type="ChEBI" id="CHEBI:456216"/>
        <dbReference type="EC" id="5.6.2.4"/>
    </reaction>
</comment>
<keyword evidence="4" id="KW-0347">Helicase</keyword>
<dbReference type="GO" id="GO:0003677">
    <property type="term" value="F:DNA binding"/>
    <property type="evidence" value="ECO:0007669"/>
    <property type="project" value="InterPro"/>
</dbReference>
<evidence type="ECO:0000256" key="3">
    <source>
        <dbReference type="ARBA" id="ARBA00022801"/>
    </source>
</evidence>
<organism evidence="12">
    <name type="scientific">freshwater metagenome</name>
    <dbReference type="NCBI Taxonomy" id="449393"/>
    <lineage>
        <taxon>unclassified sequences</taxon>
        <taxon>metagenomes</taxon>
        <taxon>ecological metagenomes</taxon>
    </lineage>
</organism>
<dbReference type="InterPro" id="IPR014016">
    <property type="entry name" value="UvrD-like_ATP-bd"/>
</dbReference>
<dbReference type="GO" id="GO:0043138">
    <property type="term" value="F:3'-5' DNA helicase activity"/>
    <property type="evidence" value="ECO:0007669"/>
    <property type="project" value="UniProtKB-EC"/>
</dbReference>
<keyword evidence="3" id="KW-0378">Hydrolase</keyword>
<dbReference type="EMBL" id="CAEZSG010000038">
    <property type="protein sequence ID" value="CAB4534391.1"/>
    <property type="molecule type" value="Genomic_DNA"/>
</dbReference>
<evidence type="ECO:0000256" key="2">
    <source>
        <dbReference type="ARBA" id="ARBA00022741"/>
    </source>
</evidence>
<dbReference type="EC" id="5.6.2.4" evidence="8"/>
<evidence type="ECO:0000313" key="12">
    <source>
        <dbReference type="EMBL" id="CAB4534391.1"/>
    </source>
</evidence>
<dbReference type="Gene3D" id="1.10.486.10">
    <property type="entry name" value="PCRA, domain 4"/>
    <property type="match status" value="2"/>
</dbReference>
<reference evidence="12" key="1">
    <citation type="submission" date="2020-05" db="EMBL/GenBank/DDBJ databases">
        <authorList>
            <person name="Chiriac C."/>
            <person name="Salcher M."/>
            <person name="Ghai R."/>
            <person name="Kavagutti S V."/>
        </authorList>
    </citation>
    <scope>NUCLEOTIDE SEQUENCE</scope>
</reference>
<dbReference type="PROSITE" id="PS51217">
    <property type="entry name" value="UVRD_HELICASE_CTER"/>
    <property type="match status" value="1"/>
</dbReference>
<dbReference type="SUPFAM" id="SSF52540">
    <property type="entry name" value="P-loop containing nucleoside triphosphate hydrolases"/>
    <property type="match status" value="1"/>
</dbReference>
<evidence type="ECO:0000256" key="6">
    <source>
        <dbReference type="ARBA" id="ARBA00023235"/>
    </source>
</evidence>
<gene>
    <name evidence="12" type="ORF">UFOPK1413_00367</name>
</gene>
<dbReference type="GO" id="GO:0000725">
    <property type="term" value="P:recombinational repair"/>
    <property type="evidence" value="ECO:0007669"/>
    <property type="project" value="TreeGrafter"/>
</dbReference>
<evidence type="ECO:0000259" key="10">
    <source>
        <dbReference type="PROSITE" id="PS51198"/>
    </source>
</evidence>
<dbReference type="GO" id="GO:0005524">
    <property type="term" value="F:ATP binding"/>
    <property type="evidence" value="ECO:0007669"/>
    <property type="project" value="UniProtKB-KW"/>
</dbReference>
<evidence type="ECO:0000256" key="8">
    <source>
        <dbReference type="ARBA" id="ARBA00034808"/>
    </source>
</evidence>
<dbReference type="PANTHER" id="PTHR11070">
    <property type="entry name" value="UVRD / RECB / PCRA DNA HELICASE FAMILY MEMBER"/>
    <property type="match status" value="1"/>
</dbReference>
<evidence type="ECO:0000259" key="11">
    <source>
        <dbReference type="PROSITE" id="PS51217"/>
    </source>
</evidence>
<accession>A0A6J6B5T7</accession>
<evidence type="ECO:0000256" key="5">
    <source>
        <dbReference type="ARBA" id="ARBA00022840"/>
    </source>
</evidence>
<dbReference type="Pfam" id="PF13361">
    <property type="entry name" value="UvrD_C"/>
    <property type="match status" value="2"/>
</dbReference>
<protein>
    <recommendedName>
        <fullName evidence="8">DNA 3'-5' helicase</fullName>
        <ecNumber evidence="8">5.6.2.4</ecNumber>
    </recommendedName>
</protein>
<evidence type="ECO:0000256" key="1">
    <source>
        <dbReference type="ARBA" id="ARBA00009922"/>
    </source>
</evidence>
<dbReference type="GO" id="GO:0005829">
    <property type="term" value="C:cytosol"/>
    <property type="evidence" value="ECO:0007669"/>
    <property type="project" value="TreeGrafter"/>
</dbReference>
<proteinExistence type="inferred from homology"/>
<dbReference type="InterPro" id="IPR013986">
    <property type="entry name" value="DExx_box_DNA_helicase_dom_sf"/>
</dbReference>
<evidence type="ECO:0000256" key="9">
    <source>
        <dbReference type="ARBA" id="ARBA00048988"/>
    </source>
</evidence>
<comment type="similarity">
    <text evidence="1">Belongs to the helicase family. UvrD subfamily.</text>
</comment>
<dbReference type="Pfam" id="PF00580">
    <property type="entry name" value="UvrD-helicase"/>
    <property type="match status" value="1"/>
</dbReference>
<dbReference type="Gene3D" id="3.40.50.300">
    <property type="entry name" value="P-loop containing nucleotide triphosphate hydrolases"/>
    <property type="match status" value="3"/>
</dbReference>
<name>A0A6J6B5T7_9ZZZZ</name>
<dbReference type="Gene3D" id="1.10.10.160">
    <property type="match status" value="1"/>
</dbReference>
<dbReference type="GO" id="GO:0033202">
    <property type="term" value="C:DNA helicase complex"/>
    <property type="evidence" value="ECO:0007669"/>
    <property type="project" value="TreeGrafter"/>
</dbReference>
<feature type="domain" description="UvrD-like helicase C-terminal" evidence="11">
    <location>
        <begin position="287"/>
        <end position="552"/>
    </location>
</feature>
<dbReference type="InterPro" id="IPR000212">
    <property type="entry name" value="DNA_helicase_UvrD/REP"/>
</dbReference>
<dbReference type="InterPro" id="IPR014017">
    <property type="entry name" value="DNA_helicase_UvrD-like_C"/>
</dbReference>
<feature type="domain" description="UvrD-like helicase ATP-binding" evidence="10">
    <location>
        <begin position="6"/>
        <end position="286"/>
    </location>
</feature>
<dbReference type="CDD" id="cd17932">
    <property type="entry name" value="DEXQc_UvrD"/>
    <property type="match status" value="1"/>
</dbReference>
<evidence type="ECO:0000256" key="4">
    <source>
        <dbReference type="ARBA" id="ARBA00022806"/>
    </source>
</evidence>
<keyword evidence="2" id="KW-0547">Nucleotide-binding</keyword>
<dbReference type="GO" id="GO:0016787">
    <property type="term" value="F:hydrolase activity"/>
    <property type="evidence" value="ECO:0007669"/>
    <property type="project" value="UniProtKB-KW"/>
</dbReference>
<evidence type="ECO:0000256" key="7">
    <source>
        <dbReference type="ARBA" id="ARBA00034617"/>
    </source>
</evidence>
<dbReference type="InterPro" id="IPR027417">
    <property type="entry name" value="P-loop_NTPase"/>
</dbReference>
<keyword evidence="6" id="KW-0413">Isomerase</keyword>
<keyword evidence="5" id="KW-0067">ATP-binding</keyword>
<dbReference type="PROSITE" id="PS51198">
    <property type="entry name" value="UVRD_HELICASE_ATP_BIND"/>
    <property type="match status" value="1"/>
</dbReference>
<comment type="catalytic activity">
    <reaction evidence="7">
        <text>Couples ATP hydrolysis with the unwinding of duplex DNA by translocating in the 3'-5' direction.</text>
        <dbReference type="EC" id="5.6.2.4"/>
    </reaction>
</comment>
<sequence>MSALIESLDENQRKVALALVGPVRVLAGAGSGKTRAITHRIAYGVETGVYSAEKVLALSFTVKAAGEMRSRLSELGVEGVACRTFHSAAMRQLAHFWPDLIGGDLPKVLHSKAATLKRAAAQLNIRATDELLRGIAAEIEWRKVRLLSMEDYEAALPNRPLPGGLSVDSTLALVQNYEDLKDYQRNLDFEDTLIATLGMLNSEKWVADRVHEQFRFFVIDEYQDVSPVQRALLDAWRGSHSEVCVVGDPNQTVFGFAGASDEHLVRFESEFPGATTVELDRNYRSTPEIVRLANSTVPNSPLELVSMRESGPMPGVIGSATDEDEARAIGKAIRAAIESGTDPADIAVLYRINVQSLVLEQILGEMSIPFRVRGGRFFDEPVVTQALVLVRGRLQTDPAASARDTMALILRENLGWLSKPPANPVDRHAWNIMSALAQIAENLPETATVIDLAAELKHRTDNEMEPAVSAVTLSTTHNAKGLEWDTVFVIGMSEGLFPLSYSMGDGPMQEERRLAYVAFTRAGRSLTLSWAERQKTSGPLRTRSRFIPEHLG</sequence>